<dbReference type="EMBL" id="CP042912">
    <property type="protein sequence ID" value="QEG23739.1"/>
    <property type="molecule type" value="Genomic_DNA"/>
</dbReference>
<dbReference type="InterPro" id="IPR001791">
    <property type="entry name" value="Laminin_G"/>
</dbReference>
<dbReference type="InterPro" id="IPR046476">
    <property type="entry name" value="DUF6797"/>
</dbReference>
<keyword evidence="9" id="KW-1185">Reference proteome</keyword>
<dbReference type="Pfam" id="PF13442">
    <property type="entry name" value="Cytochrome_CBB3"/>
    <property type="match status" value="1"/>
</dbReference>
<dbReference type="STRING" id="980251.GCA_001642875_04311"/>
<evidence type="ECO:0000313" key="9">
    <source>
        <dbReference type="Proteomes" id="UP000322214"/>
    </source>
</evidence>
<dbReference type="Pfam" id="PF13385">
    <property type="entry name" value="Laminin_G_3"/>
    <property type="match status" value="1"/>
</dbReference>
<reference evidence="8 9" key="1">
    <citation type="submission" date="2019-08" db="EMBL/GenBank/DDBJ databases">
        <title>Deep-cultivation of Planctomycetes and their phenomic and genomic characterization uncovers novel biology.</title>
        <authorList>
            <person name="Wiegand S."/>
            <person name="Jogler M."/>
            <person name="Boedeker C."/>
            <person name="Pinto D."/>
            <person name="Vollmers J."/>
            <person name="Rivas-Marin E."/>
            <person name="Kohn T."/>
            <person name="Peeters S.H."/>
            <person name="Heuer A."/>
            <person name="Rast P."/>
            <person name="Oberbeckmann S."/>
            <person name="Bunk B."/>
            <person name="Jeske O."/>
            <person name="Meyerdierks A."/>
            <person name="Storesund J.E."/>
            <person name="Kallscheuer N."/>
            <person name="Luecker S."/>
            <person name="Lage O.M."/>
            <person name="Pohl T."/>
            <person name="Merkel B.J."/>
            <person name="Hornburger P."/>
            <person name="Mueller R.-W."/>
            <person name="Bruemmer F."/>
            <person name="Labrenz M."/>
            <person name="Spormann A.M."/>
            <person name="Op den Camp H."/>
            <person name="Overmann J."/>
            <person name="Amann R."/>
            <person name="Jetten M.S.M."/>
            <person name="Mascher T."/>
            <person name="Medema M.H."/>
            <person name="Devos D.P."/>
            <person name="Kaster A.-K."/>
            <person name="Ovreas L."/>
            <person name="Rohde M."/>
            <person name="Galperin M.Y."/>
            <person name="Jogler C."/>
        </authorList>
    </citation>
    <scope>NUCLEOTIDE SEQUENCE [LARGE SCALE GENOMIC DNA]</scope>
    <source>
        <strain evidence="8 9">FC18</strain>
    </source>
</reference>
<dbReference type="PANTHER" id="PTHR33546">
    <property type="entry name" value="LARGE, MULTIFUNCTIONAL SECRETED PROTEIN-RELATED"/>
    <property type="match status" value="1"/>
</dbReference>
<dbReference type="Gene3D" id="1.10.760.10">
    <property type="entry name" value="Cytochrome c-like domain"/>
    <property type="match status" value="1"/>
</dbReference>
<keyword evidence="3 4" id="KW-0408">Iron</keyword>
<evidence type="ECO:0000256" key="4">
    <source>
        <dbReference type="PROSITE-ProRule" id="PRU00433"/>
    </source>
</evidence>
<dbReference type="PROSITE" id="PS51007">
    <property type="entry name" value="CYTC"/>
    <property type="match status" value="1"/>
</dbReference>
<dbReference type="Pfam" id="PF20601">
    <property type="entry name" value="DUF6797"/>
    <property type="match status" value="1"/>
</dbReference>
<evidence type="ECO:0000259" key="7">
    <source>
        <dbReference type="PROSITE" id="PS51007"/>
    </source>
</evidence>
<accession>A0A5B9PE20</accession>
<organism evidence="8 9">
    <name type="scientific">Mariniblastus fucicola</name>
    <dbReference type="NCBI Taxonomy" id="980251"/>
    <lineage>
        <taxon>Bacteria</taxon>
        <taxon>Pseudomonadati</taxon>
        <taxon>Planctomycetota</taxon>
        <taxon>Planctomycetia</taxon>
        <taxon>Pirellulales</taxon>
        <taxon>Pirellulaceae</taxon>
        <taxon>Mariniblastus</taxon>
    </lineage>
</organism>
<evidence type="ECO:0000256" key="2">
    <source>
        <dbReference type="ARBA" id="ARBA00022723"/>
    </source>
</evidence>
<dbReference type="KEGG" id="mff:MFFC18_36410"/>
<proteinExistence type="predicted"/>
<sequence length="1289" mass="142019" precursor="true">MKPHVLLLVSVLLVSQLLALDAIAQEHPSPQLLTQKLLAEPAEQLSGDVERLGNPARGAIAFYRPAMNCAKCHDSATRSLGPDLTKKRDVSTLHLIQSVLSPSSAIHKGFETVRIALNDGRLVTGILTEESDTALTVDSIEQAEPQTILKSDIEEWARSKQSSMPTDLANQLADRQQFLDLISYLAAIEGDAALQENLKPATATIAPLPEYESRVDHAGLIRSLNEDSFKHGQEIYRLRCASCHGTVEEEGSMPTSLRFATGKFKHGNDPLTMYKTLTHGFGMMNPQRWMVPQQKYEVIHYIREHFLKSHNSQQRFEITDAYLASLPTGDTRGPKPVMARPWTMMDYGPSMFNTIEISDDGSNIAQKGIVVRLDSGPGGVESGSHWLMYEHDTMRVAGAWSGSFIDWEGIHFNGTHGRHPKATGDVHFSSPTAPGVGRPGANSETRFVDDRVVGRDGKHYGPLPNEWAKFLGMYRFGDQSILKYRVGETEILESPSLSFVEQNAVYSRHLNLGKRSEDLYLQIAAVDGEASFDGNVAIVAKPDDSVRTATPPASGLGFNGSMFGEIPAGDRFDMHGADFSIYARIKTKTDGTILAKTKNQDEWVPQGKSFFLRGGTPTFDIGWVGAVRANRKVNDGQWHDVAMTWNASSKLVQFYVDGEAAGNGTIGPERVLDESVVRIGFTNGNFPADSFFEGEMEDIRFYQRELDASELNSTSSINESGLVGSWKTQSESQFPEAGGDASLDAAVSGDDAPKPQNRGLIAFCSLETATWTHDDAGNLRLKIEAGEPVNIVISQARIDDHSEGISLRTKLSQTARPQDLNRLTRGGPANYPEILSSPILRGEEEGPFAVDVFQRPTSNPWNCQLRLTGLDFLLDGETAIVSAWDGSVWRITGFADQSSDSLSWQRIASGLFQPLGVKCVEDQIFVTCRDQLVRLHDFNGDHEADFYECFNSDHQVTEHFHEFAMGLQTDDDGNFYYAKSARHAKKAVVPHHGTLLKVSPDGATTEIVANGFRAANGVCINADGSFVVTDQEGHWNPKNRINWVRPGEFYGNMFGYHDITDESDSAMQDPLCWITNAFDRSPGELLWVTSDKWGPLKGSLLNFSYGYGKVYVVPHEKVGGQVQGGMCEFPLPQFPTGVMRGRFHPGDGQLYCCGMFAWAGSQHQPGGLYRIRYTGTPVHLPVGISALQDGLRIRFSGKLDASSVSAAKNFAITTWDLKRSKNYGSQHYNEKRIEVGKAELLSDGTTIKLTIPDLAPTWGMEIDYQLKTDDGIPFRGKIHNSIFQLGAEG</sequence>
<feature type="chain" id="PRO_5022736929" evidence="6">
    <location>
        <begin position="25"/>
        <end position="1289"/>
    </location>
</feature>
<dbReference type="InterPro" id="IPR036909">
    <property type="entry name" value="Cyt_c-like_dom_sf"/>
</dbReference>
<keyword evidence="2 4" id="KW-0479">Metal-binding</keyword>
<dbReference type="SUPFAM" id="SSF49899">
    <property type="entry name" value="Concanavalin A-like lectins/glucanases"/>
    <property type="match status" value="1"/>
</dbReference>
<gene>
    <name evidence="8" type="ORF">MFFC18_36410</name>
</gene>
<evidence type="ECO:0000313" key="8">
    <source>
        <dbReference type="EMBL" id="QEG23739.1"/>
    </source>
</evidence>
<dbReference type="Gene3D" id="2.120.10.30">
    <property type="entry name" value="TolB, C-terminal domain"/>
    <property type="match status" value="1"/>
</dbReference>
<dbReference type="InterPro" id="IPR011042">
    <property type="entry name" value="6-blade_b-propeller_TolB-like"/>
</dbReference>
<feature type="domain" description="Cytochrome c" evidence="7">
    <location>
        <begin position="53"/>
        <end position="189"/>
    </location>
</feature>
<dbReference type="SUPFAM" id="SSF63829">
    <property type="entry name" value="Calcium-dependent phosphotriesterase"/>
    <property type="match status" value="1"/>
</dbReference>
<name>A0A5B9PE20_9BACT</name>
<dbReference type="InterPro" id="IPR009056">
    <property type="entry name" value="Cyt_c-like_dom"/>
</dbReference>
<evidence type="ECO:0000256" key="5">
    <source>
        <dbReference type="SAM" id="MobiDB-lite"/>
    </source>
</evidence>
<dbReference type="RefSeq" id="WP_075086161.1">
    <property type="nucleotide sequence ID" value="NZ_CP042912.1"/>
</dbReference>
<evidence type="ECO:0000256" key="6">
    <source>
        <dbReference type="SAM" id="SignalP"/>
    </source>
</evidence>
<feature type="region of interest" description="Disordered" evidence="5">
    <location>
        <begin position="720"/>
        <end position="751"/>
    </location>
</feature>
<keyword evidence="1 4" id="KW-0349">Heme</keyword>
<dbReference type="Gene3D" id="2.60.120.200">
    <property type="match status" value="1"/>
</dbReference>
<dbReference type="SUPFAM" id="SSF46626">
    <property type="entry name" value="Cytochrome c"/>
    <property type="match status" value="1"/>
</dbReference>
<feature type="signal peptide" evidence="6">
    <location>
        <begin position="1"/>
        <end position="24"/>
    </location>
</feature>
<dbReference type="CDD" id="cd00110">
    <property type="entry name" value="LamG"/>
    <property type="match status" value="1"/>
</dbReference>
<dbReference type="SMART" id="SM00282">
    <property type="entry name" value="LamG"/>
    <property type="match status" value="1"/>
</dbReference>
<dbReference type="GO" id="GO:0009055">
    <property type="term" value="F:electron transfer activity"/>
    <property type="evidence" value="ECO:0007669"/>
    <property type="project" value="InterPro"/>
</dbReference>
<evidence type="ECO:0000256" key="1">
    <source>
        <dbReference type="ARBA" id="ARBA00022617"/>
    </source>
</evidence>
<dbReference type="InterPro" id="IPR013320">
    <property type="entry name" value="ConA-like_dom_sf"/>
</dbReference>
<dbReference type="Proteomes" id="UP000322214">
    <property type="component" value="Chromosome"/>
</dbReference>
<protein>
    <submittedName>
        <fullName evidence="8">Laminin G domain protein</fullName>
    </submittedName>
</protein>
<keyword evidence="6" id="KW-0732">Signal</keyword>
<dbReference type="GO" id="GO:0046872">
    <property type="term" value="F:metal ion binding"/>
    <property type="evidence" value="ECO:0007669"/>
    <property type="project" value="UniProtKB-KW"/>
</dbReference>
<dbReference type="GO" id="GO:0020037">
    <property type="term" value="F:heme binding"/>
    <property type="evidence" value="ECO:0007669"/>
    <property type="project" value="InterPro"/>
</dbReference>
<dbReference type="PANTHER" id="PTHR33546:SF1">
    <property type="entry name" value="LARGE, MULTIFUNCTIONAL SECRETED PROTEIN"/>
    <property type="match status" value="1"/>
</dbReference>
<evidence type="ECO:0000256" key="3">
    <source>
        <dbReference type="ARBA" id="ARBA00023004"/>
    </source>
</evidence>